<dbReference type="Gene3D" id="1.10.8.430">
    <property type="entry name" value="Helical domain of apoptotic protease-activating factors"/>
    <property type="match status" value="1"/>
</dbReference>
<name>A0ABQ9KYG5_HEVBR</name>
<evidence type="ECO:0000256" key="3">
    <source>
        <dbReference type="ARBA" id="ARBA00022737"/>
    </source>
</evidence>
<proteinExistence type="inferred from homology"/>
<dbReference type="SMART" id="SM00369">
    <property type="entry name" value="LRR_TYP"/>
    <property type="match status" value="3"/>
</dbReference>
<keyword evidence="4" id="KW-0547">Nucleotide-binding</keyword>
<feature type="domain" description="NB-ARC" evidence="7">
    <location>
        <begin position="161"/>
        <end position="320"/>
    </location>
</feature>
<evidence type="ECO:0000256" key="6">
    <source>
        <dbReference type="ARBA" id="ARBA00022840"/>
    </source>
</evidence>
<dbReference type="InterPro" id="IPR050905">
    <property type="entry name" value="Plant_NBS-LRR"/>
</dbReference>
<feature type="domain" description="Disease resistance protein winged helix" evidence="9">
    <location>
        <begin position="409"/>
        <end position="475"/>
    </location>
</feature>
<dbReference type="InterPro" id="IPR027417">
    <property type="entry name" value="P-loop_NTPase"/>
</dbReference>
<keyword evidence="6" id="KW-0067">ATP-binding</keyword>
<dbReference type="Pfam" id="PF13855">
    <property type="entry name" value="LRR_8"/>
    <property type="match status" value="1"/>
</dbReference>
<keyword evidence="3" id="KW-0677">Repeat</keyword>
<feature type="domain" description="Disease resistance protein At4g27190-like leucine-rich repeats" evidence="8">
    <location>
        <begin position="840"/>
        <end position="927"/>
    </location>
</feature>
<evidence type="ECO:0000259" key="9">
    <source>
        <dbReference type="Pfam" id="PF23559"/>
    </source>
</evidence>
<dbReference type="InterPro" id="IPR001611">
    <property type="entry name" value="Leu-rich_rpt"/>
</dbReference>
<dbReference type="SUPFAM" id="SSF52058">
    <property type="entry name" value="L domain-like"/>
    <property type="match status" value="1"/>
</dbReference>
<dbReference type="PANTHER" id="PTHR33463:SF221">
    <property type="entry name" value="LEUCINE-RICH REPEAT DOMAIN, L DOMAIN-CONTAINING PROTEIN"/>
    <property type="match status" value="1"/>
</dbReference>
<dbReference type="Pfam" id="PF23559">
    <property type="entry name" value="WHD_DRP"/>
    <property type="match status" value="1"/>
</dbReference>
<dbReference type="InterPro" id="IPR042197">
    <property type="entry name" value="Apaf_helical"/>
</dbReference>
<reference evidence="10 11" key="1">
    <citation type="journal article" date="2023" name="Plant Biotechnol. J.">
        <title>Chromosome-level wild Hevea brasiliensis genome provides new tools for genomic-assisted breeding and valuable loci to elevate rubber yield.</title>
        <authorList>
            <person name="Cheng H."/>
            <person name="Song X."/>
            <person name="Hu Y."/>
            <person name="Wu T."/>
            <person name="Yang Q."/>
            <person name="An Z."/>
            <person name="Feng S."/>
            <person name="Deng Z."/>
            <person name="Wu W."/>
            <person name="Zeng X."/>
            <person name="Tu M."/>
            <person name="Wang X."/>
            <person name="Huang H."/>
        </authorList>
    </citation>
    <scope>NUCLEOTIDE SEQUENCE [LARGE SCALE GENOMIC DNA]</scope>
    <source>
        <strain evidence="10">MT/VB/25A 57/8</strain>
    </source>
</reference>
<dbReference type="SUPFAM" id="SSF52540">
    <property type="entry name" value="P-loop containing nucleoside triphosphate hydrolases"/>
    <property type="match status" value="1"/>
</dbReference>
<dbReference type="PANTHER" id="PTHR33463">
    <property type="entry name" value="NB-ARC DOMAIN-CONTAINING PROTEIN-RELATED"/>
    <property type="match status" value="1"/>
</dbReference>
<accession>A0ABQ9KYG5</accession>
<organism evidence="10 11">
    <name type="scientific">Hevea brasiliensis</name>
    <name type="common">Para rubber tree</name>
    <name type="synonym">Siphonia brasiliensis</name>
    <dbReference type="NCBI Taxonomy" id="3981"/>
    <lineage>
        <taxon>Eukaryota</taxon>
        <taxon>Viridiplantae</taxon>
        <taxon>Streptophyta</taxon>
        <taxon>Embryophyta</taxon>
        <taxon>Tracheophyta</taxon>
        <taxon>Spermatophyta</taxon>
        <taxon>Magnoliopsida</taxon>
        <taxon>eudicotyledons</taxon>
        <taxon>Gunneridae</taxon>
        <taxon>Pentapetalae</taxon>
        <taxon>rosids</taxon>
        <taxon>fabids</taxon>
        <taxon>Malpighiales</taxon>
        <taxon>Euphorbiaceae</taxon>
        <taxon>Crotonoideae</taxon>
        <taxon>Micrandreae</taxon>
        <taxon>Hevea</taxon>
    </lineage>
</organism>
<dbReference type="Gene3D" id="1.10.10.10">
    <property type="entry name" value="Winged helix-like DNA-binding domain superfamily/Winged helix DNA-binding domain"/>
    <property type="match status" value="1"/>
</dbReference>
<dbReference type="Proteomes" id="UP001174677">
    <property type="component" value="Chromosome 15"/>
</dbReference>
<keyword evidence="2" id="KW-0433">Leucine-rich repeat</keyword>
<dbReference type="InterPro" id="IPR032675">
    <property type="entry name" value="LRR_dom_sf"/>
</dbReference>
<keyword evidence="5" id="KW-0611">Plant defense</keyword>
<gene>
    <name evidence="10" type="ORF">P3X46_026638</name>
</gene>
<dbReference type="InterPro" id="IPR036388">
    <property type="entry name" value="WH-like_DNA-bd_sf"/>
</dbReference>
<evidence type="ECO:0000259" key="7">
    <source>
        <dbReference type="Pfam" id="PF00931"/>
    </source>
</evidence>
<evidence type="ECO:0000313" key="10">
    <source>
        <dbReference type="EMBL" id="KAJ9153169.1"/>
    </source>
</evidence>
<evidence type="ECO:0000256" key="2">
    <source>
        <dbReference type="ARBA" id="ARBA00022614"/>
    </source>
</evidence>
<comment type="caution">
    <text evidence="10">The sequence shown here is derived from an EMBL/GenBank/DDBJ whole genome shotgun (WGS) entry which is preliminary data.</text>
</comment>
<dbReference type="InterPro" id="IPR058922">
    <property type="entry name" value="WHD_DRP"/>
</dbReference>
<dbReference type="InterPro" id="IPR003591">
    <property type="entry name" value="Leu-rich_rpt_typical-subtyp"/>
</dbReference>
<evidence type="ECO:0000256" key="5">
    <source>
        <dbReference type="ARBA" id="ARBA00022821"/>
    </source>
</evidence>
<evidence type="ECO:0000256" key="4">
    <source>
        <dbReference type="ARBA" id="ARBA00022741"/>
    </source>
</evidence>
<evidence type="ECO:0008006" key="12">
    <source>
        <dbReference type="Google" id="ProtNLM"/>
    </source>
</evidence>
<evidence type="ECO:0000259" key="8">
    <source>
        <dbReference type="Pfam" id="PF23247"/>
    </source>
</evidence>
<comment type="similarity">
    <text evidence="1">Belongs to the disease resistance NB-LRR family.</text>
</comment>
<evidence type="ECO:0000313" key="11">
    <source>
        <dbReference type="Proteomes" id="UP001174677"/>
    </source>
</evidence>
<sequence length="968" mass="110041">MDAVGSILGSLNLLCAPLSREFSVLKNFQQLVEVIHIKMEELNGRENDVKMEIERGMLVPNKKLKSEADLWLKNVEKIRKELSSIENCISEKGKCMKGCFPNCYSRYKLGKRIAEKIEEVNELQRKGAFPNGLFVDLLPETRKKMPTTLMVGKTTPLKVCQEILGCLLDANISKMGIYGMGGVGKTTIMMHVNNLIIEDKSFDSVIWVTASKIFSPEKLQTDIAKAVDLDLLDDNIARRSTILFDHLLARKKFVLILDDLWYRFSLEEVGIPQPTNENGCKLIVITRLLEVCRGMETHREIKVDVLSKEEAWDLFIDKAGTGAILSPEVEAVAKRIPEECGYLPLAIITVGRAMRKIDNARVWKNALEELKTSRSEIEGMEENVFARLKFSYYHLRNDRVQACFLYCALFPDNYKIDVEELVEYWMAEGLIDEVGDRENEINKAHAVLQELKDACMLESIGTKWVKMHDLLRDLAIKITGNRPRFMVKAGMRLRTFPRIWLEDVERVSLMENDITVLPDRPNSINLYTLLLQQNPLSNIPATFFVKMHNLRVLNFSGCSIKSMPDSLSSLQNLRALLLCFSDLKNLPSLAMLKELRILDLSYSLIEELPYGIEGLVNLRRLDLSYTEELHVFPAGAVSKLPCLENLSMFKSRYRWSPTSQRLDNGANLEEVTSSSHLTSLGLSFEDPYSFNSYVRSGHWQFLKSYHIGIGHLSSFLPVAKDTYSVEIQGCDLISSESCIMIPDNTQQLALHGCHDFDILSKLSSISKLADLKECYVSSCIGLECITMADENSFPSLKWLVLHKLHNLKALCDGYVAGCNVLFSLKTLHIYNCNRLRRLFSVGLLRCLQNIEEVEVWNCSSIEVIIDEEEITCGDNSNTLPSVSLPRLLRLYLSALPELKSISRRLCVCNSLDSIDVLDCGKLKRLPFSVETLPLSVKHIRGSRKWWDELAWDDPNAKSSLLPFFKEDR</sequence>
<keyword evidence="11" id="KW-1185">Reference proteome</keyword>
<dbReference type="PRINTS" id="PR00364">
    <property type="entry name" value="DISEASERSIST"/>
</dbReference>
<protein>
    <recommendedName>
        <fullName evidence="12">NB-ARC domain-containing protein</fullName>
    </recommendedName>
</protein>
<dbReference type="InterPro" id="IPR002182">
    <property type="entry name" value="NB-ARC"/>
</dbReference>
<dbReference type="Pfam" id="PF23247">
    <property type="entry name" value="LRR_RPS2"/>
    <property type="match status" value="1"/>
</dbReference>
<dbReference type="Gene3D" id="3.40.50.300">
    <property type="entry name" value="P-loop containing nucleotide triphosphate hydrolases"/>
    <property type="match status" value="1"/>
</dbReference>
<dbReference type="EMBL" id="JARPOI010000015">
    <property type="protein sequence ID" value="KAJ9153169.1"/>
    <property type="molecule type" value="Genomic_DNA"/>
</dbReference>
<evidence type="ECO:0000256" key="1">
    <source>
        <dbReference type="ARBA" id="ARBA00008894"/>
    </source>
</evidence>
<dbReference type="Pfam" id="PF00931">
    <property type="entry name" value="NB-ARC"/>
    <property type="match status" value="1"/>
</dbReference>
<dbReference type="Gene3D" id="3.80.10.10">
    <property type="entry name" value="Ribonuclease Inhibitor"/>
    <property type="match status" value="2"/>
</dbReference>
<dbReference type="InterPro" id="IPR057135">
    <property type="entry name" value="At4g27190-like_LRR"/>
</dbReference>